<dbReference type="AlphaFoldDB" id="A4NXZ1"/>
<dbReference type="BioCyc" id="HINF375063:G119K-1061-MONOMER"/>
<keyword evidence="1" id="KW-0560">Oxidoreductase</keyword>
<sequence>MTENLTRAFKELLNQERFGSQSEIVDALKNKALLVLINQKYQECSANLARFAPVIPKWKWSIAYQMN</sequence>
<dbReference type="Gene3D" id="1.10.10.10">
    <property type="entry name" value="Winged helix-like DNA-binding domain superfamily/Winged helix DNA-binding domain"/>
    <property type="match status" value="1"/>
</dbReference>
<organism evidence="1 2">
    <name type="scientific">Haemophilus influenzae 22.4-21</name>
    <dbReference type="NCBI Taxonomy" id="375063"/>
    <lineage>
        <taxon>Bacteria</taxon>
        <taxon>Pseudomonadati</taxon>
        <taxon>Pseudomonadota</taxon>
        <taxon>Gammaproteobacteria</taxon>
        <taxon>Pasteurellales</taxon>
        <taxon>Pasteurellaceae</taxon>
        <taxon>Haemophilus</taxon>
    </lineage>
</organism>
<evidence type="ECO:0000313" key="1">
    <source>
        <dbReference type="EMBL" id="EDK13889.1"/>
    </source>
</evidence>
<name>A4NXZ1_HAEIF</name>
<dbReference type="EC" id="1.1.1.37" evidence="1"/>
<dbReference type="Proteomes" id="UP000005596">
    <property type="component" value="Unassembled WGS sequence"/>
</dbReference>
<reference evidence="1 2" key="1">
    <citation type="journal article" date="2007" name="Genome Biol.">
        <title>Characterization and modeling of the Haemophilus influenzae core and supragenomes based on the complete genomic sequences of Rd and 12 clinical nontypeable strains.</title>
        <authorList>
            <person name="Hogg J.S."/>
            <person name="Hu F.Z."/>
            <person name="Janto B."/>
            <person name="Boissy R."/>
            <person name="Hayes J."/>
            <person name="Keefe R."/>
            <person name="Post J.C."/>
            <person name="Ehrlich G.D."/>
        </authorList>
    </citation>
    <scope>NUCLEOTIDE SEQUENCE [LARGE SCALE GENOMIC DNA]</scope>
    <source>
        <strain evidence="1 2">22.4-21</strain>
    </source>
</reference>
<accession>A4NXZ1</accession>
<protein>
    <submittedName>
        <fullName evidence="1">Malate dehydrogenase</fullName>
        <ecNumber evidence="1">1.1.1.37</ecNumber>
    </submittedName>
</protein>
<proteinExistence type="predicted"/>
<dbReference type="GO" id="GO:0030060">
    <property type="term" value="F:L-malate dehydrogenase (NAD+) activity"/>
    <property type="evidence" value="ECO:0007669"/>
    <property type="project" value="UniProtKB-EC"/>
</dbReference>
<dbReference type="InterPro" id="IPR036388">
    <property type="entry name" value="WH-like_DNA-bd_sf"/>
</dbReference>
<dbReference type="EMBL" id="AAZJ01000005">
    <property type="protein sequence ID" value="EDK13889.1"/>
    <property type="molecule type" value="Genomic_DNA"/>
</dbReference>
<evidence type="ECO:0000313" key="2">
    <source>
        <dbReference type="Proteomes" id="UP000005596"/>
    </source>
</evidence>
<gene>
    <name evidence="1" type="ORF">CGSHiR3021_05274</name>
</gene>